<organism evidence="1 2">
    <name type="scientific">Ustilago bromivora</name>
    <dbReference type="NCBI Taxonomy" id="307758"/>
    <lineage>
        <taxon>Eukaryota</taxon>
        <taxon>Fungi</taxon>
        <taxon>Dikarya</taxon>
        <taxon>Basidiomycota</taxon>
        <taxon>Ustilaginomycotina</taxon>
        <taxon>Ustilaginomycetes</taxon>
        <taxon>Ustilaginales</taxon>
        <taxon>Ustilaginaceae</taxon>
        <taxon>Ustilago</taxon>
    </lineage>
</organism>
<evidence type="ECO:0000313" key="1">
    <source>
        <dbReference type="EMBL" id="SYW86595.1"/>
    </source>
</evidence>
<sequence length="45" mass="4608">MLDEADLSPGILLTTKGIVLAAAAAVDSYGCDPQLQGTKTPIFVC</sequence>
<dbReference type="AlphaFoldDB" id="A0A8H8QSW2"/>
<gene>
    <name evidence="1" type="ORF">UBRO2_06037</name>
</gene>
<protein>
    <submittedName>
        <fullName evidence="1">Uncharacterized protein</fullName>
    </submittedName>
</protein>
<proteinExistence type="predicted"/>
<accession>A0A8H8QSW2</accession>
<evidence type="ECO:0000313" key="2">
    <source>
        <dbReference type="Proteomes" id="UP000658997"/>
    </source>
</evidence>
<dbReference type="EMBL" id="ULHB01000343">
    <property type="protein sequence ID" value="SYW86595.1"/>
    <property type="molecule type" value="Genomic_DNA"/>
</dbReference>
<name>A0A8H8QSW2_9BASI</name>
<reference evidence="1" key="1">
    <citation type="submission" date="2018-08" db="EMBL/GenBank/DDBJ databases">
        <authorList>
            <person name="Guldener U."/>
        </authorList>
    </citation>
    <scope>NUCLEOTIDE SEQUENCE</scope>
    <source>
        <strain evidence="1">UB2</strain>
    </source>
</reference>
<dbReference type="Proteomes" id="UP000658997">
    <property type="component" value="Unassembled WGS sequence"/>
</dbReference>
<comment type="caution">
    <text evidence="1">The sequence shown here is derived from an EMBL/GenBank/DDBJ whole genome shotgun (WGS) entry which is preliminary data.</text>
</comment>
<keyword evidence="2" id="KW-1185">Reference proteome</keyword>